<gene>
    <name evidence="1" type="ORF">GCM10007977_072830</name>
</gene>
<dbReference type="AlphaFoldDB" id="A0A917U7X5"/>
<comment type="caution">
    <text evidence="1">The sequence shown here is derived from an EMBL/GenBank/DDBJ whole genome shotgun (WGS) entry which is preliminary data.</text>
</comment>
<evidence type="ECO:0000313" key="2">
    <source>
        <dbReference type="Proteomes" id="UP000642070"/>
    </source>
</evidence>
<evidence type="ECO:0000313" key="1">
    <source>
        <dbReference type="EMBL" id="GGM60752.1"/>
    </source>
</evidence>
<sequence>MLIYTLRAPHADTYVSKASLTPAPLGARGPAVRIPAVTTLEAGLSVPVGGPFERGSKTKTRISLIERPKLCGWPIPCIGDACQNSVMTRWEYRFIDLFRGTRESFDQALTEFAADVRQAGVEGWEAIGEIEVSYHQKGTIDSAQPSARVLVLKRPA</sequence>
<reference evidence="1" key="1">
    <citation type="journal article" date="2014" name="Int. J. Syst. Evol. Microbiol.">
        <title>Complete genome sequence of Corynebacterium casei LMG S-19264T (=DSM 44701T), isolated from a smear-ripened cheese.</title>
        <authorList>
            <consortium name="US DOE Joint Genome Institute (JGI-PGF)"/>
            <person name="Walter F."/>
            <person name="Albersmeier A."/>
            <person name="Kalinowski J."/>
            <person name="Ruckert C."/>
        </authorList>
    </citation>
    <scope>NUCLEOTIDE SEQUENCE</scope>
    <source>
        <strain evidence="1">JCM 19831</strain>
    </source>
</reference>
<accession>A0A917U7X5</accession>
<organism evidence="1 2">
    <name type="scientific">Dactylosporangium sucinum</name>
    <dbReference type="NCBI Taxonomy" id="1424081"/>
    <lineage>
        <taxon>Bacteria</taxon>
        <taxon>Bacillati</taxon>
        <taxon>Actinomycetota</taxon>
        <taxon>Actinomycetes</taxon>
        <taxon>Micromonosporales</taxon>
        <taxon>Micromonosporaceae</taxon>
        <taxon>Dactylosporangium</taxon>
    </lineage>
</organism>
<proteinExistence type="predicted"/>
<keyword evidence="2" id="KW-1185">Reference proteome</keyword>
<reference evidence="1" key="2">
    <citation type="submission" date="2020-09" db="EMBL/GenBank/DDBJ databases">
        <authorList>
            <person name="Sun Q."/>
            <person name="Ohkuma M."/>
        </authorList>
    </citation>
    <scope>NUCLEOTIDE SEQUENCE</scope>
    <source>
        <strain evidence="1">JCM 19831</strain>
    </source>
</reference>
<dbReference type="Proteomes" id="UP000642070">
    <property type="component" value="Unassembled WGS sequence"/>
</dbReference>
<dbReference type="EMBL" id="BMPI01000044">
    <property type="protein sequence ID" value="GGM60752.1"/>
    <property type="molecule type" value="Genomic_DNA"/>
</dbReference>
<name>A0A917U7X5_9ACTN</name>
<protein>
    <submittedName>
        <fullName evidence="1">Uncharacterized protein</fullName>
    </submittedName>
</protein>